<keyword evidence="5" id="KW-1185">Reference proteome</keyword>
<dbReference type="PANTHER" id="PTHR24072">
    <property type="entry name" value="RHO FAMILY GTPASE"/>
    <property type="match status" value="1"/>
</dbReference>
<gene>
    <name evidence="4" type="ORF">MAR_007052</name>
</gene>
<sequence length="233" mass="25326">MGQKDGGPETEVKTKLVVVGDCGCGKTTLIERYINSSYTDTYTATGFDTYNTTYQVSATYRIHLSIWDTSGDSGYDRVRPVSYTGADLVLACFSIGNPDSLHNIVTKWLPEIREHCPNAPIIVVGCGNDMRTNDDVIAKLTRSNLAPVTYEQGLKTAKDIDALVYSETSAKTSESSVRDVLEVAALSSVGTKQMHAGESDGQRRKSFRKKNTSSMGEAKSAIKKESKKGCAIM</sequence>
<name>A0ABY7DDA0_MYAAR</name>
<dbReference type="EMBL" id="CP111012">
    <property type="protein sequence ID" value="WAQ94581.1"/>
    <property type="molecule type" value="Genomic_DNA"/>
</dbReference>
<keyword evidence="1" id="KW-0547">Nucleotide-binding</keyword>
<evidence type="ECO:0000256" key="2">
    <source>
        <dbReference type="ARBA" id="ARBA00023134"/>
    </source>
</evidence>
<evidence type="ECO:0000256" key="1">
    <source>
        <dbReference type="ARBA" id="ARBA00022741"/>
    </source>
</evidence>
<dbReference type="PROSITE" id="PS51419">
    <property type="entry name" value="RAB"/>
    <property type="match status" value="1"/>
</dbReference>
<dbReference type="Proteomes" id="UP001164746">
    <property type="component" value="Chromosome 1"/>
</dbReference>
<protein>
    <submittedName>
        <fullName evidence="4">RND3-like protein</fullName>
    </submittedName>
</protein>
<dbReference type="NCBIfam" id="TIGR00231">
    <property type="entry name" value="small_GTP"/>
    <property type="match status" value="1"/>
</dbReference>
<feature type="region of interest" description="Disordered" evidence="3">
    <location>
        <begin position="191"/>
        <end position="233"/>
    </location>
</feature>
<dbReference type="Gene3D" id="3.40.50.300">
    <property type="entry name" value="P-loop containing nucleotide triphosphate hydrolases"/>
    <property type="match status" value="1"/>
</dbReference>
<dbReference type="SMART" id="SM00175">
    <property type="entry name" value="RAB"/>
    <property type="match status" value="1"/>
</dbReference>
<proteinExistence type="predicted"/>
<keyword evidence="2" id="KW-0342">GTP-binding</keyword>
<dbReference type="PRINTS" id="PR00449">
    <property type="entry name" value="RASTRNSFRMNG"/>
</dbReference>
<dbReference type="InterPro" id="IPR001806">
    <property type="entry name" value="Small_GTPase"/>
</dbReference>
<organism evidence="4 5">
    <name type="scientific">Mya arenaria</name>
    <name type="common">Soft-shell clam</name>
    <dbReference type="NCBI Taxonomy" id="6604"/>
    <lineage>
        <taxon>Eukaryota</taxon>
        <taxon>Metazoa</taxon>
        <taxon>Spiralia</taxon>
        <taxon>Lophotrochozoa</taxon>
        <taxon>Mollusca</taxon>
        <taxon>Bivalvia</taxon>
        <taxon>Autobranchia</taxon>
        <taxon>Heteroconchia</taxon>
        <taxon>Euheterodonta</taxon>
        <taxon>Imparidentia</taxon>
        <taxon>Neoheterodontei</taxon>
        <taxon>Myida</taxon>
        <taxon>Myoidea</taxon>
        <taxon>Myidae</taxon>
        <taxon>Mya</taxon>
    </lineage>
</organism>
<dbReference type="InterPro" id="IPR005225">
    <property type="entry name" value="Small_GTP-bd"/>
</dbReference>
<dbReference type="InterPro" id="IPR003578">
    <property type="entry name" value="Small_GTPase_Rho"/>
</dbReference>
<evidence type="ECO:0000313" key="5">
    <source>
        <dbReference type="Proteomes" id="UP001164746"/>
    </source>
</evidence>
<feature type="compositionally biased region" description="Basic and acidic residues" evidence="3">
    <location>
        <begin position="220"/>
        <end position="233"/>
    </location>
</feature>
<dbReference type="InterPro" id="IPR027417">
    <property type="entry name" value="P-loop_NTPase"/>
</dbReference>
<dbReference type="Pfam" id="PF00071">
    <property type="entry name" value="Ras"/>
    <property type="match status" value="1"/>
</dbReference>
<dbReference type="SMART" id="SM00174">
    <property type="entry name" value="RHO"/>
    <property type="match status" value="1"/>
</dbReference>
<evidence type="ECO:0000313" key="4">
    <source>
        <dbReference type="EMBL" id="WAQ94581.1"/>
    </source>
</evidence>
<dbReference type="SUPFAM" id="SSF52540">
    <property type="entry name" value="P-loop containing nucleoside triphosphate hydrolases"/>
    <property type="match status" value="1"/>
</dbReference>
<reference evidence="4" key="1">
    <citation type="submission" date="2022-11" db="EMBL/GenBank/DDBJ databases">
        <title>Centuries of genome instability and evolution in soft-shell clam transmissible cancer (bioRxiv).</title>
        <authorList>
            <person name="Hart S.F.M."/>
            <person name="Yonemitsu M.A."/>
            <person name="Giersch R.M."/>
            <person name="Beal B.F."/>
            <person name="Arriagada G."/>
            <person name="Davis B.W."/>
            <person name="Ostrander E.A."/>
            <person name="Goff S.P."/>
            <person name="Metzger M.J."/>
        </authorList>
    </citation>
    <scope>NUCLEOTIDE SEQUENCE</scope>
    <source>
        <strain evidence="4">MELC-2E11</strain>
        <tissue evidence="4">Siphon/mantle</tissue>
    </source>
</reference>
<dbReference type="SMART" id="SM00173">
    <property type="entry name" value="RAS"/>
    <property type="match status" value="1"/>
</dbReference>
<accession>A0ABY7DDA0</accession>
<dbReference type="PROSITE" id="PS51421">
    <property type="entry name" value="RAS"/>
    <property type="match status" value="1"/>
</dbReference>
<evidence type="ECO:0000256" key="3">
    <source>
        <dbReference type="SAM" id="MobiDB-lite"/>
    </source>
</evidence>
<dbReference type="PROSITE" id="PS51420">
    <property type="entry name" value="RHO"/>
    <property type="match status" value="1"/>
</dbReference>